<accession>A0A2N0Q1F9</accession>
<dbReference type="Proteomes" id="UP000232722">
    <property type="component" value="Unassembled WGS sequence"/>
</dbReference>
<dbReference type="GO" id="GO:0004672">
    <property type="term" value="F:protein kinase activity"/>
    <property type="evidence" value="ECO:0007669"/>
    <property type="project" value="InterPro"/>
</dbReference>
<dbReference type="PROSITE" id="PS50011">
    <property type="entry name" value="PROTEIN_KINASE_DOM"/>
    <property type="match status" value="1"/>
</dbReference>
<dbReference type="AlphaFoldDB" id="A0A2N0Q1F9"/>
<dbReference type="EMBL" id="LLXJ01000218">
    <property type="protein sequence ID" value="PKC12924.1"/>
    <property type="molecule type" value="Genomic_DNA"/>
</dbReference>
<proteinExistence type="predicted"/>
<dbReference type="InterPro" id="IPR000719">
    <property type="entry name" value="Prot_kinase_dom"/>
</dbReference>
<dbReference type="VEuPathDB" id="FungiDB:RhiirFUN_024604"/>
<protein>
    <recommendedName>
        <fullName evidence="1">Protein kinase domain-containing protein</fullName>
    </recommendedName>
</protein>
<dbReference type="GO" id="GO:0005524">
    <property type="term" value="F:ATP binding"/>
    <property type="evidence" value="ECO:0007669"/>
    <property type="project" value="InterPro"/>
</dbReference>
<dbReference type="InterPro" id="IPR052396">
    <property type="entry name" value="Meiotic_Drive_Suppr_Kinase"/>
</dbReference>
<organism evidence="2 3">
    <name type="scientific">Rhizophagus irregularis</name>
    <dbReference type="NCBI Taxonomy" id="588596"/>
    <lineage>
        <taxon>Eukaryota</taxon>
        <taxon>Fungi</taxon>
        <taxon>Fungi incertae sedis</taxon>
        <taxon>Mucoromycota</taxon>
        <taxon>Glomeromycotina</taxon>
        <taxon>Glomeromycetes</taxon>
        <taxon>Glomerales</taxon>
        <taxon>Glomeraceae</taxon>
        <taxon>Rhizophagus</taxon>
    </lineage>
</organism>
<name>A0A2N0Q1F9_9GLOM</name>
<feature type="domain" description="Protein kinase" evidence="1">
    <location>
        <begin position="129"/>
        <end position="262"/>
    </location>
</feature>
<evidence type="ECO:0000313" key="3">
    <source>
        <dbReference type="Proteomes" id="UP000232722"/>
    </source>
</evidence>
<dbReference type="PANTHER" id="PTHR37171:SF1">
    <property type="entry name" value="SERINE_THREONINE-PROTEIN KINASE YRZF-RELATED"/>
    <property type="match status" value="1"/>
</dbReference>
<reference evidence="2 3" key="1">
    <citation type="submission" date="2016-04" db="EMBL/GenBank/DDBJ databases">
        <title>Genome analyses suggest a sexual origin of heterokaryosis in a supposedly ancient asexual fungus.</title>
        <authorList>
            <person name="Ropars J."/>
            <person name="Sedzielewska K."/>
            <person name="Noel J."/>
            <person name="Charron P."/>
            <person name="Farinelli L."/>
            <person name="Marton T."/>
            <person name="Kruger M."/>
            <person name="Pelin A."/>
            <person name="Brachmann A."/>
            <person name="Corradi N."/>
        </authorList>
    </citation>
    <scope>NUCLEOTIDE SEQUENCE [LARGE SCALE GENOMIC DNA]</scope>
    <source>
        <strain evidence="2 3">A5</strain>
    </source>
</reference>
<dbReference type="PANTHER" id="PTHR37171">
    <property type="entry name" value="SERINE/THREONINE-PROTEIN KINASE YRZF-RELATED"/>
    <property type="match status" value="1"/>
</dbReference>
<reference evidence="2 3" key="2">
    <citation type="submission" date="2017-09" db="EMBL/GenBank/DDBJ databases">
        <title>Extensive intraspecific genome diversity in a model arbuscular mycorrhizal fungus.</title>
        <authorList>
            <person name="Chen E.C."/>
            <person name="Morin E."/>
            <person name="Beaudet D."/>
            <person name="Noel J."/>
            <person name="Ndikumana S."/>
            <person name="Charron P."/>
            <person name="St-Onge C."/>
            <person name="Giorgi J."/>
            <person name="Grigoriev I.V."/>
            <person name="Roux C."/>
            <person name="Martin F.M."/>
            <person name="Corradi N."/>
        </authorList>
    </citation>
    <scope>NUCLEOTIDE SEQUENCE [LARGE SCALE GENOMIC DNA]</scope>
    <source>
        <strain evidence="2 3">A5</strain>
    </source>
</reference>
<dbReference type="SUPFAM" id="SSF56112">
    <property type="entry name" value="Protein kinase-like (PK-like)"/>
    <property type="match status" value="1"/>
</dbReference>
<dbReference type="VEuPathDB" id="FungiDB:FUN_025235"/>
<evidence type="ECO:0000313" key="2">
    <source>
        <dbReference type="EMBL" id="PKC12924.1"/>
    </source>
</evidence>
<sequence length="262" mass="30741">MCLKLLDVKFVNLLEKENIKYNSTHPSVLKSYVYLIKLAKNNTYSSNPRIIEKPDDSLYPFQKPKHDNCDDGDLNSSHNPSKKSKQSFFKQSFQSSKWLSSEQSYSSISKKRKQRKQSIEVQRFNYQDFKYNRLLSAGENNKKVLECEFCGKTIALKSTDLTKKSKCLDEFLNEVKIYKVLAKLQGIYISELLFYSDLANGMNFVMEMTIVGTSLNHYRIDRWLKNKVIMTLKKVHEYNIIHNDIHKENILIDEKGYVYLLD</sequence>
<evidence type="ECO:0000259" key="1">
    <source>
        <dbReference type="PROSITE" id="PS50011"/>
    </source>
</evidence>
<gene>
    <name evidence="2" type="ORF">RhiirA5_461714</name>
</gene>
<dbReference type="InterPro" id="IPR011009">
    <property type="entry name" value="Kinase-like_dom_sf"/>
</dbReference>
<dbReference type="VEuPathDB" id="FungiDB:RhiirA1_450459"/>
<dbReference type="Gene3D" id="1.10.510.10">
    <property type="entry name" value="Transferase(Phosphotransferase) domain 1"/>
    <property type="match status" value="1"/>
</dbReference>
<comment type="caution">
    <text evidence="2">The sequence shown here is derived from an EMBL/GenBank/DDBJ whole genome shotgun (WGS) entry which is preliminary data.</text>
</comment>